<dbReference type="PANTHER" id="PTHR35340:SF5">
    <property type="entry name" value="ASST-DOMAIN-CONTAINING PROTEIN"/>
    <property type="match status" value="1"/>
</dbReference>
<dbReference type="Pfam" id="PF05935">
    <property type="entry name" value="Arylsulfotrans"/>
    <property type="match status" value="1"/>
</dbReference>
<dbReference type="Proteomes" id="UP000620075">
    <property type="component" value="Unassembled WGS sequence"/>
</dbReference>
<dbReference type="InterPro" id="IPR010262">
    <property type="entry name" value="Arylsulfotransferase_bact"/>
</dbReference>
<accession>A0A934KFI7</accession>
<evidence type="ECO:0000313" key="3">
    <source>
        <dbReference type="EMBL" id="MBJ7602476.1"/>
    </source>
</evidence>
<dbReference type="GO" id="GO:0004062">
    <property type="term" value="F:aryl sulfotransferase activity"/>
    <property type="evidence" value="ECO:0007669"/>
    <property type="project" value="InterPro"/>
</dbReference>
<gene>
    <name evidence="3" type="ORF">JF888_04675</name>
</gene>
<dbReference type="AlphaFoldDB" id="A0A934KFI7"/>
<protein>
    <submittedName>
        <fullName evidence="3">Aryl-sulfate sulfotransferase</fullName>
    </submittedName>
</protein>
<organism evidence="3 4">
    <name type="scientific">Candidatus Dormiibacter inghamiae</name>
    <dbReference type="NCBI Taxonomy" id="3127013"/>
    <lineage>
        <taxon>Bacteria</taxon>
        <taxon>Bacillati</taxon>
        <taxon>Candidatus Dormiibacterota</taxon>
        <taxon>Candidatus Dormibacteria</taxon>
        <taxon>Candidatus Dormibacterales</taxon>
        <taxon>Candidatus Dormibacteraceae</taxon>
        <taxon>Candidatus Dormiibacter</taxon>
    </lineage>
</organism>
<evidence type="ECO:0000313" key="4">
    <source>
        <dbReference type="Proteomes" id="UP000620075"/>
    </source>
</evidence>
<feature type="region of interest" description="Disordered" evidence="1">
    <location>
        <begin position="825"/>
        <end position="850"/>
    </location>
</feature>
<dbReference type="Gene3D" id="2.120.10.70">
    <property type="entry name" value="Fucose-specific lectin"/>
    <property type="match status" value="2"/>
</dbReference>
<evidence type="ECO:0000259" key="2">
    <source>
        <dbReference type="Pfam" id="PF26607"/>
    </source>
</evidence>
<feature type="domain" description="PLL-like beta propeller" evidence="2">
    <location>
        <begin position="554"/>
        <end position="826"/>
    </location>
</feature>
<evidence type="ECO:0000256" key="1">
    <source>
        <dbReference type="SAM" id="MobiDB-lite"/>
    </source>
</evidence>
<dbReference type="EMBL" id="JAEKNQ010000019">
    <property type="protein sequence ID" value="MBJ7602476.1"/>
    <property type="molecule type" value="Genomic_DNA"/>
</dbReference>
<name>A0A934KFI7_9BACT</name>
<dbReference type="RefSeq" id="WP_338177005.1">
    <property type="nucleotide sequence ID" value="NZ_JAEKNQ010000019.1"/>
</dbReference>
<dbReference type="InterPro" id="IPR058502">
    <property type="entry name" value="PLL-like_beta-prop"/>
</dbReference>
<reference evidence="3 4" key="1">
    <citation type="submission" date="2020-10" db="EMBL/GenBank/DDBJ databases">
        <title>Ca. Dormibacterota MAGs.</title>
        <authorList>
            <person name="Montgomery K."/>
        </authorList>
    </citation>
    <scope>NUCLEOTIDE SEQUENCE [LARGE SCALE GENOMIC DNA]</scope>
    <source>
        <strain evidence="3">SC8811_S16_3</strain>
    </source>
</reference>
<dbReference type="InterPro" id="IPR053143">
    <property type="entry name" value="Arylsulfate_ST"/>
</dbReference>
<dbReference type="Pfam" id="PF26607">
    <property type="entry name" value="DUF8189"/>
    <property type="match status" value="1"/>
</dbReference>
<dbReference type="PANTHER" id="PTHR35340">
    <property type="entry name" value="PQQ ENZYME REPEAT PROTEIN-RELATED"/>
    <property type="match status" value="1"/>
</dbReference>
<dbReference type="SUPFAM" id="SSF89372">
    <property type="entry name" value="Fucose-specific lectin"/>
    <property type="match status" value="1"/>
</dbReference>
<dbReference type="CDD" id="cd22954">
    <property type="entry name" value="PLL_lectin"/>
    <property type="match status" value="1"/>
</dbReference>
<sequence>MSRSAVSMSSRERATGSRVALAKRWLLVLAALAIMAASFSAAQSIRPARADVPADQVNIPVAGSPLSNIITASPYSLSPGFSPAVHDYVVRCQASANQITFTLVAKPPGSIQVGYQNGSTATVTVGLAESQAAVVQATDANNPAQQVQYWIRCLPHDFPQMNVSKPGTPSPGWYLTGTIVPGPGNSSSTYAMILDENGTPVWYQSAPGGAINVELLPYSKNTIAWAPNLGPGVGSNLNGAYSLYQLDTQTASTAAVSPGLPTDPHELLQLSNGHRIMIATPSKGGQDLRSLKQFNPAFDTTNGTIVDCLIEELDTTGALVGQPWKASDHVDVKESNRPAAVTYQGVPNVADIYHCNSVDVDSVTGDILVSMRHTDAVYRITNPSGGLASVVTWKMGGNAITKDQSTAHLTVTASDTERGFFGQHDARFRPNGNISLYDDHTPSPSGCSPCATPGPARGVEYAVDTTLGTATLVWEYQSPDGLNSPATGGFRRSPDGSDSLIAWGFKPGSGFTEVDSNHIPLLAMTFPNGDLEYRAVKVLPGDLDVNLLRQTAGLPRSTALPIAWQGIGGLTLTSKPGAASWAPNRFDVFARGPDQQMGHLWWDGSQWYGWEPLGGVLASGPGAAARSPGLLDVFVRGTDDQLYHRWWDGSQWNGWEALGGVLRSSPTVASWSAGRLDVMVQGTDSQIWRKFWDGSQWSGWEPLGGQTNADPAVATWGAGRLDLFIRNVDGTLGHRWYDGGQWSTWEWFAGSLSNGTGPSAAASANGELDVIVSGTANVPQRLQYNGGWRPWQSLGGATPQTPSVVKRDLGPTEVFVTGTDGALYHEPLSSASPARTRPMAPPNRGDASKL</sequence>
<proteinExistence type="predicted"/>
<comment type="caution">
    <text evidence="3">The sequence shown here is derived from an EMBL/GenBank/DDBJ whole genome shotgun (WGS) entry which is preliminary data.</text>
</comment>